<keyword evidence="2" id="KW-1185">Reference proteome</keyword>
<protein>
    <submittedName>
        <fullName evidence="1">Radical SAM protein</fullName>
    </submittedName>
</protein>
<dbReference type="EMBL" id="JBHTIS010003993">
    <property type="protein sequence ID" value="MFD1051935.1"/>
    <property type="molecule type" value="Genomic_DNA"/>
</dbReference>
<feature type="non-terminal residue" evidence="1">
    <location>
        <position position="69"/>
    </location>
</feature>
<proteinExistence type="predicted"/>
<reference evidence="2" key="1">
    <citation type="journal article" date="2019" name="Int. J. Syst. Evol. Microbiol.">
        <title>The Global Catalogue of Microorganisms (GCM) 10K type strain sequencing project: providing services to taxonomists for standard genome sequencing and annotation.</title>
        <authorList>
            <consortium name="The Broad Institute Genomics Platform"/>
            <consortium name="The Broad Institute Genome Sequencing Center for Infectious Disease"/>
            <person name="Wu L."/>
            <person name="Ma J."/>
        </authorList>
    </citation>
    <scope>NUCLEOTIDE SEQUENCE [LARGE SCALE GENOMIC DNA]</scope>
    <source>
        <strain evidence="2">JCM 31486</strain>
    </source>
</reference>
<accession>A0ABW3MR25</accession>
<evidence type="ECO:0000313" key="1">
    <source>
        <dbReference type="EMBL" id="MFD1051935.1"/>
    </source>
</evidence>
<comment type="caution">
    <text evidence="1">The sequence shown here is derived from an EMBL/GenBank/DDBJ whole genome shotgun (WGS) entry which is preliminary data.</text>
</comment>
<dbReference type="SFLD" id="SFLDS00029">
    <property type="entry name" value="Radical_SAM"/>
    <property type="match status" value="1"/>
</dbReference>
<gene>
    <name evidence="1" type="ORF">ACFQ1S_43425</name>
</gene>
<name>A0ABW3MR25_9PSEU</name>
<dbReference type="SUPFAM" id="SSF102114">
    <property type="entry name" value="Radical SAM enzymes"/>
    <property type="match status" value="1"/>
</dbReference>
<evidence type="ECO:0000313" key="2">
    <source>
        <dbReference type="Proteomes" id="UP001597045"/>
    </source>
</evidence>
<dbReference type="InterPro" id="IPR007197">
    <property type="entry name" value="rSAM"/>
</dbReference>
<organism evidence="1 2">
    <name type="scientific">Kibdelosporangium lantanae</name>
    <dbReference type="NCBI Taxonomy" id="1497396"/>
    <lineage>
        <taxon>Bacteria</taxon>
        <taxon>Bacillati</taxon>
        <taxon>Actinomycetota</taxon>
        <taxon>Actinomycetes</taxon>
        <taxon>Pseudonocardiales</taxon>
        <taxon>Pseudonocardiaceae</taxon>
        <taxon>Kibdelosporangium</taxon>
    </lineage>
</organism>
<dbReference type="InterPro" id="IPR058240">
    <property type="entry name" value="rSAM_sf"/>
</dbReference>
<dbReference type="Proteomes" id="UP001597045">
    <property type="component" value="Unassembled WGS sequence"/>
</dbReference>
<sequence length="69" mass="7642">MIARSIATDEVASSCYFRTTVEQPFRKALVQINEDCNLRCAHCFVSATKVGKQMPLAEVVEKVIPRLAG</sequence>